<organism evidence="1 2">
    <name type="scientific">Tomitella cavernea</name>
    <dbReference type="NCBI Taxonomy" id="1387982"/>
    <lineage>
        <taxon>Bacteria</taxon>
        <taxon>Bacillati</taxon>
        <taxon>Actinomycetota</taxon>
        <taxon>Actinomycetes</taxon>
        <taxon>Mycobacteriales</taxon>
        <taxon>Tomitella</taxon>
    </lineage>
</organism>
<dbReference type="SUPFAM" id="SSF54637">
    <property type="entry name" value="Thioesterase/thiol ester dehydrase-isomerase"/>
    <property type="match status" value="1"/>
</dbReference>
<accession>A0ABP9CUT7</accession>
<dbReference type="InterPro" id="IPR052741">
    <property type="entry name" value="Mitochondrial_HTD2"/>
</dbReference>
<dbReference type="PANTHER" id="PTHR28152:SF1">
    <property type="entry name" value="HYDROXYACYL-THIOESTER DEHYDRATASE TYPE 2, MITOCHONDRIAL"/>
    <property type="match status" value="1"/>
</dbReference>
<dbReference type="EMBL" id="BAABKQ010000001">
    <property type="protein sequence ID" value="GAA4819766.1"/>
    <property type="molecule type" value="Genomic_DNA"/>
</dbReference>
<gene>
    <name evidence="1" type="ORF">GCM10023353_29330</name>
</gene>
<evidence type="ECO:0000313" key="2">
    <source>
        <dbReference type="Proteomes" id="UP001500839"/>
    </source>
</evidence>
<dbReference type="Gene3D" id="3.10.129.10">
    <property type="entry name" value="Hotdog Thioesterase"/>
    <property type="match status" value="2"/>
</dbReference>
<comment type="caution">
    <text evidence="1">The sequence shown here is derived from an EMBL/GenBank/DDBJ whole genome shotgun (WGS) entry which is preliminary data.</text>
</comment>
<evidence type="ECO:0000313" key="1">
    <source>
        <dbReference type="EMBL" id="GAA4819766.1"/>
    </source>
</evidence>
<dbReference type="Proteomes" id="UP001500839">
    <property type="component" value="Unassembled WGS sequence"/>
</dbReference>
<dbReference type="RefSeq" id="WP_200174259.1">
    <property type="nucleotide sequence ID" value="NZ_BAABKQ010000001.1"/>
</dbReference>
<dbReference type="InterPro" id="IPR029069">
    <property type="entry name" value="HotDog_dom_sf"/>
</dbReference>
<keyword evidence="2" id="KW-1185">Reference proteome</keyword>
<reference evidence="2" key="1">
    <citation type="journal article" date="2019" name="Int. J. Syst. Evol. Microbiol.">
        <title>The Global Catalogue of Microorganisms (GCM) 10K type strain sequencing project: providing services to taxonomists for standard genome sequencing and annotation.</title>
        <authorList>
            <consortium name="The Broad Institute Genomics Platform"/>
            <consortium name="The Broad Institute Genome Sequencing Center for Infectious Disease"/>
            <person name="Wu L."/>
            <person name="Ma J."/>
        </authorList>
    </citation>
    <scope>NUCLEOTIDE SEQUENCE [LARGE SCALE GENOMIC DNA]</scope>
    <source>
        <strain evidence="2">JCM 18542</strain>
    </source>
</reference>
<name>A0ABP9CUT7_9ACTN</name>
<dbReference type="PANTHER" id="PTHR28152">
    <property type="entry name" value="HYDROXYACYL-THIOESTER DEHYDRATASE TYPE 2, MITOCHONDRIAL"/>
    <property type="match status" value="1"/>
</dbReference>
<sequence length="324" mass="34486">MTDGTPPAVFTEIAEHWRPDPAVAEEVLAPWPAAALAALLGADPPAEDTGALPPLWHEVYLRDRPRIADLGEDGHPLGGPLLPPIPRRRRMFGGGRIVVHEPLGIGDRVRRTSAVRSVRVRHGRSGWLLLVTERHAFEADGRQRVEDERDIVYRMPGDIRGTGASAAAVRVGVGDASAAGTSSTGSAPAPIVRLDADERLLMLTSALTYNPHRIHYDRDYATRVEGHPGLVVHGPLLALEGVEAARRVGGRYPDRVDYRLTATAYPGTPVDFVEPAGGPGDGPIRAEPGSVRIEGRQGGRLCIRVDAAWEGAAAAGAGAVSPPR</sequence>
<proteinExistence type="predicted"/>
<protein>
    <submittedName>
        <fullName evidence="1">MaoC family dehydratase N-terminal domain-containing protein</fullName>
    </submittedName>
</protein>